<dbReference type="RefSeq" id="WP_185796957.1">
    <property type="nucleotide sequence ID" value="NZ_JACLQD010000002.1"/>
</dbReference>
<accession>A0A842I6V5</accession>
<evidence type="ECO:0000256" key="1">
    <source>
        <dbReference type="SAM" id="Phobius"/>
    </source>
</evidence>
<dbReference type="AlphaFoldDB" id="A0A842I6V5"/>
<name>A0A842I6V5_9RHOB</name>
<protein>
    <recommendedName>
        <fullName evidence="4">Apolipoprotein acyltransferase</fullName>
    </recommendedName>
</protein>
<keyword evidence="1" id="KW-1133">Transmembrane helix</keyword>
<proteinExistence type="predicted"/>
<keyword evidence="1" id="KW-0812">Transmembrane</keyword>
<feature type="transmembrane region" description="Helical" evidence="1">
    <location>
        <begin position="33"/>
        <end position="51"/>
    </location>
</feature>
<evidence type="ECO:0000313" key="2">
    <source>
        <dbReference type="EMBL" id="MBC2835346.1"/>
    </source>
</evidence>
<reference evidence="2 3" key="1">
    <citation type="journal article" date="2017" name="Int. J. Syst. Evol. Microbiol.">
        <title>Gemmobacter straminiformis sp. nov., isolated from an artificial fountain.</title>
        <authorList>
            <person name="Kang J.Y."/>
            <person name="Kim M.J."/>
            <person name="Chun J."/>
            <person name="Son K.P."/>
            <person name="Jahng K.Y."/>
        </authorList>
    </citation>
    <scope>NUCLEOTIDE SEQUENCE [LARGE SCALE GENOMIC DNA]</scope>
    <source>
        <strain evidence="2 3">CAM-8</strain>
    </source>
</reference>
<evidence type="ECO:0008006" key="4">
    <source>
        <dbReference type="Google" id="ProtNLM"/>
    </source>
</evidence>
<dbReference type="EMBL" id="JACLQD010000002">
    <property type="protein sequence ID" value="MBC2835346.1"/>
    <property type="molecule type" value="Genomic_DNA"/>
</dbReference>
<organism evidence="2 3">
    <name type="scientific">Paragemmobacter straminiformis</name>
    <dbReference type="NCBI Taxonomy" id="2045119"/>
    <lineage>
        <taxon>Bacteria</taxon>
        <taxon>Pseudomonadati</taxon>
        <taxon>Pseudomonadota</taxon>
        <taxon>Alphaproteobacteria</taxon>
        <taxon>Rhodobacterales</taxon>
        <taxon>Paracoccaceae</taxon>
        <taxon>Paragemmobacter</taxon>
    </lineage>
</organism>
<evidence type="ECO:0000313" key="3">
    <source>
        <dbReference type="Proteomes" id="UP000555411"/>
    </source>
</evidence>
<keyword evidence="1" id="KW-0472">Membrane</keyword>
<gene>
    <name evidence="2" type="ORF">H7F16_07485</name>
</gene>
<sequence>MIVIAGLVLGAAIGARTALKRGGRKLDALQYGAGYGILFALFGLVITIIVGRMV</sequence>
<comment type="caution">
    <text evidence="2">The sequence shown here is derived from an EMBL/GenBank/DDBJ whole genome shotgun (WGS) entry which is preliminary data.</text>
</comment>
<keyword evidence="3" id="KW-1185">Reference proteome</keyword>
<dbReference type="Proteomes" id="UP000555411">
    <property type="component" value="Unassembled WGS sequence"/>
</dbReference>